<sequence length="176" mass="20059">MQRSNRGKKEEMETKEMGLQLEKELGEKRGEPFLQSSQNQCRQLEKRSVELQCQEASIKQELESKTNPVGTVQGDRQQRTGAQGSTLQINKLTLSRKSAGNELKVPEFSGRAAEFDTFWEMFEELLQKQPYSNTEKFSILISCCKGDAARATKMIPRTGDSYEGAIEQLRNQYEDP</sequence>
<dbReference type="EMBL" id="KN549412">
    <property type="protein sequence ID" value="KHJ97699.1"/>
    <property type="molecule type" value="Genomic_DNA"/>
</dbReference>
<dbReference type="OrthoDB" id="5840675at2759"/>
<proteinExistence type="predicted"/>
<dbReference type="AlphaFoldDB" id="A0A0B1TKE9"/>
<dbReference type="InterPro" id="IPR005312">
    <property type="entry name" value="DUF1759"/>
</dbReference>
<feature type="region of interest" description="Disordered" evidence="1">
    <location>
        <begin position="60"/>
        <end position="89"/>
    </location>
</feature>
<gene>
    <name evidence="2" type="ORF">OESDEN_02318</name>
</gene>
<name>A0A0B1TKE9_OESDE</name>
<accession>A0A0B1TKE9</accession>
<evidence type="ECO:0000256" key="1">
    <source>
        <dbReference type="SAM" id="MobiDB-lite"/>
    </source>
</evidence>
<evidence type="ECO:0000313" key="2">
    <source>
        <dbReference type="EMBL" id="KHJ97699.1"/>
    </source>
</evidence>
<organism evidence="2 3">
    <name type="scientific">Oesophagostomum dentatum</name>
    <name type="common">Nodular worm</name>
    <dbReference type="NCBI Taxonomy" id="61180"/>
    <lineage>
        <taxon>Eukaryota</taxon>
        <taxon>Metazoa</taxon>
        <taxon>Ecdysozoa</taxon>
        <taxon>Nematoda</taxon>
        <taxon>Chromadorea</taxon>
        <taxon>Rhabditida</taxon>
        <taxon>Rhabditina</taxon>
        <taxon>Rhabditomorpha</taxon>
        <taxon>Strongyloidea</taxon>
        <taxon>Strongylidae</taxon>
        <taxon>Oesophagostomum</taxon>
    </lineage>
</organism>
<dbReference type="Pfam" id="PF03564">
    <property type="entry name" value="DUF1759"/>
    <property type="match status" value="1"/>
</dbReference>
<reference evidence="2 3" key="1">
    <citation type="submission" date="2014-03" db="EMBL/GenBank/DDBJ databases">
        <title>Draft genome of the hookworm Oesophagostomum dentatum.</title>
        <authorList>
            <person name="Mitreva M."/>
        </authorList>
    </citation>
    <scope>NUCLEOTIDE SEQUENCE [LARGE SCALE GENOMIC DNA]</scope>
    <source>
        <strain evidence="2 3">OD-Hann</strain>
    </source>
</reference>
<keyword evidence="3" id="KW-1185">Reference proteome</keyword>
<evidence type="ECO:0000313" key="3">
    <source>
        <dbReference type="Proteomes" id="UP000053660"/>
    </source>
</evidence>
<feature type="compositionally biased region" description="Polar residues" evidence="1">
    <location>
        <begin position="79"/>
        <end position="89"/>
    </location>
</feature>
<dbReference type="Proteomes" id="UP000053660">
    <property type="component" value="Unassembled WGS sequence"/>
</dbReference>
<protein>
    <submittedName>
        <fullName evidence="2">Uncharacterized protein</fullName>
    </submittedName>
</protein>